<proteinExistence type="predicted"/>
<evidence type="ECO:0008006" key="3">
    <source>
        <dbReference type="Google" id="ProtNLM"/>
    </source>
</evidence>
<reference evidence="1 2" key="1">
    <citation type="submission" date="2020-04" db="EMBL/GenBank/DDBJ databases">
        <title>The Epidemiology and Molecular Characteristics of Linezolid-Resistant Staphylococcus capitis in Huashan Hospital, Shanghai.</title>
        <authorList>
            <person name="Ding L."/>
            <person name="Li P."/>
            <person name="Yang Y."/>
            <person name="Lin D."/>
            <person name="Xu X."/>
        </authorList>
    </citation>
    <scope>NUCLEOTIDE SEQUENCE [LARGE SCALE GENOMIC DNA]</scope>
    <source>
        <strain evidence="1 2">17-84</strain>
    </source>
</reference>
<name>A0ABX1SNX2_STACP</name>
<dbReference type="Proteomes" id="UP000538955">
    <property type="component" value="Unassembled WGS sequence"/>
</dbReference>
<sequence>MRIKGIISQHRRDFKAVYECEHCGHEVVDGGYDDLNFHNNVIPNEMKCEKCGKLAKDTYRPLQPKYPEDMQI</sequence>
<comment type="caution">
    <text evidence="1">The sequence shown here is derived from an EMBL/GenBank/DDBJ whole genome shotgun (WGS) entry which is preliminary data.</text>
</comment>
<organism evidence="1 2">
    <name type="scientific">Staphylococcus capitis</name>
    <dbReference type="NCBI Taxonomy" id="29388"/>
    <lineage>
        <taxon>Bacteria</taxon>
        <taxon>Bacillati</taxon>
        <taxon>Bacillota</taxon>
        <taxon>Bacilli</taxon>
        <taxon>Bacillales</taxon>
        <taxon>Staphylococcaceae</taxon>
        <taxon>Staphylococcus</taxon>
    </lineage>
</organism>
<keyword evidence="2" id="KW-1185">Reference proteome</keyword>
<evidence type="ECO:0000313" key="2">
    <source>
        <dbReference type="Proteomes" id="UP000538955"/>
    </source>
</evidence>
<accession>A0ABX1SNX2</accession>
<protein>
    <recommendedName>
        <fullName evidence="3">Phage protein</fullName>
    </recommendedName>
</protein>
<gene>
    <name evidence="1" type="ORF">HHM24_04450</name>
</gene>
<dbReference type="Gene3D" id="2.20.28.10">
    <property type="match status" value="1"/>
</dbReference>
<dbReference type="EMBL" id="JABBMI010000055">
    <property type="protein sequence ID" value="NMK54003.1"/>
    <property type="molecule type" value="Genomic_DNA"/>
</dbReference>
<evidence type="ECO:0000313" key="1">
    <source>
        <dbReference type="EMBL" id="NMK54003.1"/>
    </source>
</evidence>
<dbReference type="RefSeq" id="WP_168992965.1">
    <property type="nucleotide sequence ID" value="NZ_JABBMI010000055.1"/>
</dbReference>